<reference evidence="3" key="1">
    <citation type="submission" date="2021-08" db="EMBL/GenBank/DDBJ databases">
        <title>WGS assembly of Ceratopteris richardii.</title>
        <authorList>
            <person name="Marchant D.B."/>
            <person name="Chen G."/>
            <person name="Jenkins J."/>
            <person name="Shu S."/>
            <person name="Leebens-Mack J."/>
            <person name="Grimwood J."/>
            <person name="Schmutz J."/>
            <person name="Soltis P."/>
            <person name="Soltis D."/>
            <person name="Chen Z.-H."/>
        </authorList>
    </citation>
    <scope>NUCLEOTIDE SEQUENCE</scope>
    <source>
        <strain evidence="3">Whitten #5841</strain>
        <tissue evidence="3">Leaf</tissue>
    </source>
</reference>
<dbReference type="PANTHER" id="PTHR31476">
    <property type="entry name" value="PROTEIN WHAT'S THIS FACTOR 1 HOMOLOG, CHLOROPLASTIC"/>
    <property type="match status" value="1"/>
</dbReference>
<evidence type="ECO:0000256" key="1">
    <source>
        <dbReference type="SAM" id="MobiDB-lite"/>
    </source>
</evidence>
<sequence>MALQLQPVVYFGYGESNQQRLSSLASQTSFCASMRNPFLNKQELKIKLKKAGLPFITAVIRRRKNFPLDSVVQRQKKLKTVTAIKDILIKEPGMVMSLKRLGRFRKKLRLSGKRKVIVLLKKFPAVFEVFEEGVNSLYFRLTQEAEDQVFEEIRLKGDLESRGVMKIRKMLMMSINKTLLLSKIDHLKRDLGLPDDYRGCMIGNYPQYFKVVETAEGTALELTSWDPELAISAWEQKRLNAPAEPDTISGRPRRFAKLDLPRGHVLKRKDAEMLRRFQQVSYISPYAEFAHYRPGSVEAEKHACAVVHELLSLMIEKRTLIDHLTHFRKDYKFSQQLYGMIVRHPELFYVSLKGVRDSVFLTEAYDGAALIEKDPLVVVKERLEQLAAIDARRFYRRKAVAGIDREVKDGGQDDDYDTDSEGWEDDDSDEDDNEDDGWSDLEESDDETEMRVSLNRDLHVNKQQGHWQMRGQQTVANGRDSKSVSHDPGDLVAAPGFENKPQRAPRRPLKYVLREEALATRASVPREKW</sequence>
<dbReference type="OMA" id="ISPYSDC"/>
<dbReference type="Pfam" id="PF11955">
    <property type="entry name" value="PORR"/>
    <property type="match status" value="1"/>
</dbReference>
<feature type="domain" description="PORR" evidence="2">
    <location>
        <begin position="64"/>
        <end position="387"/>
    </location>
</feature>
<dbReference type="GO" id="GO:0003723">
    <property type="term" value="F:RNA binding"/>
    <property type="evidence" value="ECO:0007669"/>
    <property type="project" value="InterPro"/>
</dbReference>
<feature type="region of interest" description="Disordered" evidence="1">
    <location>
        <begin position="406"/>
        <end position="505"/>
    </location>
</feature>
<feature type="compositionally biased region" description="Basic and acidic residues" evidence="1">
    <location>
        <begin position="479"/>
        <end position="489"/>
    </location>
</feature>
<evidence type="ECO:0000313" key="4">
    <source>
        <dbReference type="Proteomes" id="UP000825935"/>
    </source>
</evidence>
<accession>A0A8T2RX25</accession>
<proteinExistence type="predicted"/>
<evidence type="ECO:0000313" key="3">
    <source>
        <dbReference type="EMBL" id="KAH7300028.1"/>
    </source>
</evidence>
<comment type="caution">
    <text evidence="3">The sequence shown here is derived from an EMBL/GenBank/DDBJ whole genome shotgun (WGS) entry which is preliminary data.</text>
</comment>
<dbReference type="InterPro" id="IPR021099">
    <property type="entry name" value="PORR_domain"/>
</dbReference>
<gene>
    <name evidence="3" type="ORF">KP509_24G041500</name>
</gene>
<organism evidence="3 4">
    <name type="scientific">Ceratopteris richardii</name>
    <name type="common">Triangle waterfern</name>
    <dbReference type="NCBI Taxonomy" id="49495"/>
    <lineage>
        <taxon>Eukaryota</taxon>
        <taxon>Viridiplantae</taxon>
        <taxon>Streptophyta</taxon>
        <taxon>Embryophyta</taxon>
        <taxon>Tracheophyta</taxon>
        <taxon>Polypodiopsida</taxon>
        <taxon>Polypodiidae</taxon>
        <taxon>Polypodiales</taxon>
        <taxon>Pteridineae</taxon>
        <taxon>Pteridaceae</taxon>
        <taxon>Parkerioideae</taxon>
        <taxon>Ceratopteris</taxon>
    </lineage>
</organism>
<dbReference type="EMBL" id="CM035429">
    <property type="protein sequence ID" value="KAH7300028.1"/>
    <property type="molecule type" value="Genomic_DNA"/>
</dbReference>
<dbReference type="PANTHER" id="PTHR31476:SF4">
    <property type="entry name" value="PROTEIN WHAT'S THIS FACTOR 1 HOMOLOG, CHLOROPLASTIC"/>
    <property type="match status" value="1"/>
</dbReference>
<feature type="compositionally biased region" description="Acidic residues" evidence="1">
    <location>
        <begin position="412"/>
        <end position="448"/>
    </location>
</feature>
<protein>
    <recommendedName>
        <fullName evidence="2">PORR domain-containing protein</fullName>
    </recommendedName>
</protein>
<name>A0A8T2RX25_CERRI</name>
<keyword evidence="4" id="KW-1185">Reference proteome</keyword>
<evidence type="ECO:0000259" key="2">
    <source>
        <dbReference type="Pfam" id="PF11955"/>
    </source>
</evidence>
<dbReference type="InterPro" id="IPR045040">
    <property type="entry name" value="PORR_fam"/>
</dbReference>
<dbReference type="AlphaFoldDB" id="A0A8T2RX25"/>
<dbReference type="Proteomes" id="UP000825935">
    <property type="component" value="Chromosome 24"/>
</dbReference>
<dbReference type="OrthoDB" id="2019558at2759"/>
<feature type="compositionally biased region" description="Polar residues" evidence="1">
    <location>
        <begin position="461"/>
        <end position="476"/>
    </location>
</feature>